<accession>A0A1I8FK04</accession>
<evidence type="ECO:0000256" key="1">
    <source>
        <dbReference type="SAM" id="MobiDB-lite"/>
    </source>
</evidence>
<feature type="region of interest" description="Disordered" evidence="1">
    <location>
        <begin position="75"/>
        <end position="123"/>
    </location>
</feature>
<dbReference type="SUPFAM" id="SSF50156">
    <property type="entry name" value="PDZ domain-like"/>
    <property type="match status" value="1"/>
</dbReference>
<evidence type="ECO:0000313" key="2">
    <source>
        <dbReference type="Proteomes" id="UP000095280"/>
    </source>
</evidence>
<organism evidence="2 3">
    <name type="scientific">Macrostomum lignano</name>
    <dbReference type="NCBI Taxonomy" id="282301"/>
    <lineage>
        <taxon>Eukaryota</taxon>
        <taxon>Metazoa</taxon>
        <taxon>Spiralia</taxon>
        <taxon>Lophotrochozoa</taxon>
        <taxon>Platyhelminthes</taxon>
        <taxon>Rhabditophora</taxon>
        <taxon>Macrostomorpha</taxon>
        <taxon>Macrostomida</taxon>
        <taxon>Macrostomidae</taxon>
        <taxon>Macrostomum</taxon>
    </lineage>
</organism>
<proteinExistence type="predicted"/>
<feature type="compositionally biased region" description="Basic and acidic residues" evidence="1">
    <location>
        <begin position="1"/>
        <end position="11"/>
    </location>
</feature>
<reference evidence="3" key="1">
    <citation type="submission" date="2016-11" db="UniProtKB">
        <authorList>
            <consortium name="WormBaseParasite"/>
        </authorList>
    </citation>
    <scope>IDENTIFICATION</scope>
</reference>
<dbReference type="Gene3D" id="2.30.42.10">
    <property type="match status" value="1"/>
</dbReference>
<protein>
    <submittedName>
        <fullName evidence="3">PDZ domain-containing protein</fullName>
    </submittedName>
</protein>
<dbReference type="WBParaSite" id="maker-unitig_37118-snap-gene-0.3-mRNA-1">
    <property type="protein sequence ID" value="maker-unitig_37118-snap-gene-0.3-mRNA-1"/>
    <property type="gene ID" value="maker-unitig_37118-snap-gene-0.3"/>
</dbReference>
<keyword evidence="2" id="KW-1185">Reference proteome</keyword>
<dbReference type="AlphaFoldDB" id="A0A1I8FK04"/>
<feature type="compositionally biased region" description="Basic and acidic residues" evidence="1">
    <location>
        <begin position="78"/>
        <end position="87"/>
    </location>
</feature>
<dbReference type="InterPro" id="IPR036034">
    <property type="entry name" value="PDZ_sf"/>
</dbReference>
<name>A0A1I8FK04_9PLAT</name>
<feature type="region of interest" description="Disordered" evidence="1">
    <location>
        <begin position="1"/>
        <end position="35"/>
    </location>
</feature>
<sequence length="123" mass="12845">MEKPRRRDRQAAGDFAGAGRLAGQLQTPAAGARPRIVRIRRDAGQSLGISIVGGPGGRPPCNGTSVSGIFIKHVSGQDLRDATHDEAPTDSDSPVAKPASPDRQQQQPPPTRTQQNFGSSGLG</sequence>
<evidence type="ECO:0000313" key="3">
    <source>
        <dbReference type="WBParaSite" id="maker-unitig_37118-snap-gene-0.3-mRNA-1"/>
    </source>
</evidence>
<dbReference type="Proteomes" id="UP000095280">
    <property type="component" value="Unplaced"/>
</dbReference>